<dbReference type="GO" id="GO:0006189">
    <property type="term" value="P:'de novo' IMP biosynthetic process"/>
    <property type="evidence" value="ECO:0007669"/>
    <property type="project" value="UniProtKB-UniPathway"/>
</dbReference>
<dbReference type="Gene3D" id="1.10.275.10">
    <property type="entry name" value="Fumarase/aspartase (N-terminal domain)"/>
    <property type="match status" value="1"/>
</dbReference>
<evidence type="ECO:0000256" key="1">
    <source>
        <dbReference type="ARBA" id="ARBA00004706"/>
    </source>
</evidence>
<comment type="pathway">
    <text evidence="2 14">Purine metabolism; AMP biosynthesis via de novo pathway; AMP from IMP: step 2/2.</text>
</comment>
<comment type="function">
    <text evidence="10">Catalyzes two reactions in de novo purine nucleotide biosynthesis. Catalyzes the breakdown of 5-aminoimidazole- (N-succinylocarboxamide) ribotide (SAICAR or 2-[5-amino-1-(5-phospho-beta-D-ribosyl)imidazole-4-carboxamido]succinate) to 5-aminoimidazole-4-carboxamide ribotide (AICAR or 5-amino-1-(5-phospho-beta-D-ribosyl)imidazole-4-carboxamide) and fumarate, and of adenylosuccinate (ADS or N(6)-(1,2-dicarboxyethyl)-AMP) to adenosine monophosphate (AMP) and fumarate.</text>
</comment>
<dbReference type="InterPro" id="IPR019468">
    <property type="entry name" value="AdenyloSucc_lyase_C"/>
</dbReference>
<dbReference type="UniPathway" id="UPA00074">
    <property type="reaction ID" value="UER00132"/>
</dbReference>
<dbReference type="Pfam" id="PF00206">
    <property type="entry name" value="Lyase_1"/>
    <property type="match status" value="1"/>
</dbReference>
<protein>
    <recommendedName>
        <fullName evidence="6 13">Adenylosuccinate lyase</fullName>
        <shortName evidence="14">ASL</shortName>
        <ecNumber evidence="5 13">4.3.2.2</ecNumber>
    </recommendedName>
    <alternativeName>
        <fullName evidence="11 14">Adenylosuccinase</fullName>
    </alternativeName>
</protein>
<comment type="catalytic activity">
    <reaction evidence="12">
        <text>N(6)-(1,2-dicarboxyethyl)-AMP = fumarate + AMP</text>
        <dbReference type="Rhea" id="RHEA:16853"/>
        <dbReference type="ChEBI" id="CHEBI:29806"/>
        <dbReference type="ChEBI" id="CHEBI:57567"/>
        <dbReference type="ChEBI" id="CHEBI:456215"/>
        <dbReference type="EC" id="4.3.2.2"/>
    </reaction>
    <physiologicalReaction direction="left-to-right" evidence="12">
        <dbReference type="Rhea" id="RHEA:16854"/>
    </physiologicalReaction>
</comment>
<dbReference type="PRINTS" id="PR00145">
    <property type="entry name" value="ARGSUCLYASE"/>
</dbReference>
<evidence type="ECO:0000256" key="4">
    <source>
        <dbReference type="ARBA" id="ARBA00011668"/>
    </source>
</evidence>
<dbReference type="Pfam" id="PF10397">
    <property type="entry name" value="ADSL_C"/>
    <property type="match status" value="1"/>
</dbReference>
<evidence type="ECO:0000313" key="16">
    <source>
        <dbReference type="EMBL" id="PUA34034.1"/>
    </source>
</evidence>
<dbReference type="EMBL" id="NBVN01000001">
    <property type="protein sequence ID" value="PUA34034.1"/>
    <property type="molecule type" value="Genomic_DNA"/>
</dbReference>
<dbReference type="InterPro" id="IPR020557">
    <property type="entry name" value="Fumarate_lyase_CS"/>
</dbReference>
<dbReference type="InterPro" id="IPR008948">
    <property type="entry name" value="L-Aspartase-like"/>
</dbReference>
<reference evidence="16 17" key="1">
    <citation type="journal article" date="2018" name="Syst. Appl. Microbiol.">
        <title>A new symbiotic nanoarchaeote (Candidatus Nanoclepta minutus) and its host (Zestosphaera tikiterensis gen. nov., sp. nov.) from a New Zealand hot spring.</title>
        <authorList>
            <person name="St John E."/>
            <person name="Liu Y."/>
            <person name="Podar M."/>
            <person name="Stott M.B."/>
            <person name="Meneghin J."/>
            <person name="Chen Z."/>
            <person name="Lagutin K."/>
            <person name="Mitchell K."/>
            <person name="Reysenbach A.L."/>
        </authorList>
    </citation>
    <scope>NUCLEOTIDE SEQUENCE [LARGE SCALE GENOMIC DNA]</scope>
    <source>
        <strain evidence="16">NZ3</strain>
    </source>
</reference>
<dbReference type="PROSITE" id="PS00163">
    <property type="entry name" value="FUMARATE_LYASES"/>
    <property type="match status" value="1"/>
</dbReference>
<keyword evidence="7 14" id="KW-0658">Purine biosynthesis</keyword>
<dbReference type="InterPro" id="IPR004769">
    <property type="entry name" value="Pur_lyase"/>
</dbReference>
<evidence type="ECO:0000256" key="12">
    <source>
        <dbReference type="ARBA" id="ARBA00049115"/>
    </source>
</evidence>
<keyword evidence="8 14" id="KW-0456">Lyase</keyword>
<dbReference type="InterPro" id="IPR000362">
    <property type="entry name" value="Fumarate_lyase_fam"/>
</dbReference>
<dbReference type="NCBIfam" id="TIGR00928">
    <property type="entry name" value="purB"/>
    <property type="match status" value="1"/>
</dbReference>
<dbReference type="UniPathway" id="UPA00075">
    <property type="reaction ID" value="UER00336"/>
</dbReference>
<dbReference type="PRINTS" id="PR00149">
    <property type="entry name" value="FUMRATELYASE"/>
</dbReference>
<dbReference type="GO" id="GO:0070626">
    <property type="term" value="F:(S)-2-(5-amino-1-(5-phospho-D-ribosyl)imidazole-4-carboxamido) succinate lyase (fumarate-forming) activity"/>
    <property type="evidence" value="ECO:0007669"/>
    <property type="project" value="TreeGrafter"/>
</dbReference>
<evidence type="ECO:0000256" key="14">
    <source>
        <dbReference type="RuleBase" id="RU361172"/>
    </source>
</evidence>
<evidence type="ECO:0000256" key="10">
    <source>
        <dbReference type="ARBA" id="ARBA00025012"/>
    </source>
</evidence>
<dbReference type="SMART" id="SM00998">
    <property type="entry name" value="ADSL_C"/>
    <property type="match status" value="1"/>
</dbReference>
<dbReference type="PANTHER" id="PTHR43172:SF1">
    <property type="entry name" value="ADENYLOSUCCINATE LYASE"/>
    <property type="match status" value="1"/>
</dbReference>
<evidence type="ECO:0000313" key="17">
    <source>
        <dbReference type="Proteomes" id="UP000244093"/>
    </source>
</evidence>
<dbReference type="SUPFAM" id="SSF48557">
    <property type="entry name" value="L-aspartase-like"/>
    <property type="match status" value="1"/>
</dbReference>
<evidence type="ECO:0000256" key="6">
    <source>
        <dbReference type="ARBA" id="ARBA00017058"/>
    </source>
</evidence>
<organism evidence="16 17">
    <name type="scientific">Zestosphaera tikiterensis</name>
    <dbReference type="NCBI Taxonomy" id="1973259"/>
    <lineage>
        <taxon>Archaea</taxon>
        <taxon>Thermoproteota</taxon>
        <taxon>Thermoprotei</taxon>
        <taxon>Desulfurococcales</taxon>
        <taxon>Desulfurococcaceae</taxon>
        <taxon>Zestosphaera</taxon>
    </lineage>
</organism>
<evidence type="ECO:0000256" key="8">
    <source>
        <dbReference type="ARBA" id="ARBA00023239"/>
    </source>
</evidence>
<evidence type="ECO:0000256" key="5">
    <source>
        <dbReference type="ARBA" id="ARBA00012339"/>
    </source>
</evidence>
<dbReference type="Gene3D" id="1.20.200.10">
    <property type="entry name" value="Fumarase/aspartase (Central domain)"/>
    <property type="match status" value="1"/>
</dbReference>
<gene>
    <name evidence="16" type="ORF">B7O98_01075</name>
</gene>
<evidence type="ECO:0000256" key="13">
    <source>
        <dbReference type="NCBIfam" id="TIGR00928"/>
    </source>
</evidence>
<comment type="subunit">
    <text evidence="4">Homotetramer. Residues from neighboring subunits contribute catalytic and substrate-binding residues to each active site.</text>
</comment>
<accession>A0A2R7Y926</accession>
<dbReference type="Proteomes" id="UP000244093">
    <property type="component" value="Unassembled WGS sequence"/>
</dbReference>
<evidence type="ECO:0000256" key="3">
    <source>
        <dbReference type="ARBA" id="ARBA00008273"/>
    </source>
</evidence>
<dbReference type="GO" id="GO:0004018">
    <property type="term" value="F:N6-(1,2-dicarboxyethyl)AMP AMP-lyase (fumarate-forming) activity"/>
    <property type="evidence" value="ECO:0007669"/>
    <property type="project" value="UniProtKB-UniRule"/>
</dbReference>
<comment type="catalytic activity">
    <reaction evidence="9">
        <text>(2S)-2-[5-amino-1-(5-phospho-beta-D-ribosyl)imidazole-4-carboxamido]succinate = 5-amino-1-(5-phospho-beta-D-ribosyl)imidazole-4-carboxamide + fumarate</text>
        <dbReference type="Rhea" id="RHEA:23920"/>
        <dbReference type="ChEBI" id="CHEBI:29806"/>
        <dbReference type="ChEBI" id="CHEBI:58443"/>
        <dbReference type="ChEBI" id="CHEBI:58475"/>
        <dbReference type="EC" id="4.3.2.2"/>
    </reaction>
    <physiologicalReaction direction="left-to-right" evidence="9">
        <dbReference type="Rhea" id="RHEA:23921"/>
    </physiologicalReaction>
</comment>
<evidence type="ECO:0000256" key="9">
    <source>
        <dbReference type="ARBA" id="ARBA00024477"/>
    </source>
</evidence>
<feature type="domain" description="Adenylosuccinate lyase C-terminal" evidence="15">
    <location>
        <begin position="357"/>
        <end position="437"/>
    </location>
</feature>
<proteinExistence type="inferred from homology"/>
<comment type="pathway">
    <text evidence="1 14">Purine metabolism; IMP biosynthesis via de novo pathway; 5-amino-1-(5-phospho-D-ribosyl)imidazole-4-carboxamide from 5-amino-1-(5-phospho-D-ribosyl)imidazole-4-carboxylate: step 2/2.</text>
</comment>
<dbReference type="FunFam" id="1.20.200.10:FF:000008">
    <property type="entry name" value="Adenylosuccinate lyase"/>
    <property type="match status" value="1"/>
</dbReference>
<dbReference type="AlphaFoldDB" id="A0A2R7Y926"/>
<dbReference type="GO" id="GO:0044208">
    <property type="term" value="P:'de novo' AMP biosynthetic process"/>
    <property type="evidence" value="ECO:0007669"/>
    <property type="project" value="UniProtKB-UniPathway"/>
</dbReference>
<dbReference type="CDD" id="cd01360">
    <property type="entry name" value="Adenylsuccinate_lyase_1"/>
    <property type="match status" value="1"/>
</dbReference>
<evidence type="ECO:0000256" key="11">
    <source>
        <dbReference type="ARBA" id="ARBA00030717"/>
    </source>
</evidence>
<dbReference type="EC" id="4.3.2.2" evidence="5 13"/>
<dbReference type="Gene3D" id="1.10.40.30">
    <property type="entry name" value="Fumarase/aspartase (C-terminal domain)"/>
    <property type="match status" value="1"/>
</dbReference>
<evidence type="ECO:0000256" key="2">
    <source>
        <dbReference type="ARBA" id="ARBA00004734"/>
    </source>
</evidence>
<evidence type="ECO:0000256" key="7">
    <source>
        <dbReference type="ARBA" id="ARBA00022755"/>
    </source>
</evidence>
<name>A0A2R7Y926_9CREN</name>
<evidence type="ECO:0000259" key="15">
    <source>
        <dbReference type="SMART" id="SM00998"/>
    </source>
</evidence>
<sequence length="446" mass="49538">MPVCTFEWRYGSNEMREVFSREHIIGKMVEVEAAIMKGLEAAGLAPEGCWEKTLSTAKYVEPEEVDALERRLGHDVVALVTVVSSKLGEPCGKYVHLGATSYDVVDTAWALVLREALAIVKKKLKTLIELMIELSRKYRDVLMVGRTHGKHALPITFGFKLANYVYELSRSYERIEEVEGRVVQGKIAGAVGTMAGWFGRGLTVEEVALNHLGLKPHAISTQVAPRDGFAELISALAILGSQLDRFALEVRELMRDEIAEVFISSGEVGSSAMPHKRNPSIAERVCGLARVLRGLLITALENIPLMHERDLTNSSAERVLIPHAFLAIDQMLEDAVAIASRLEVDEASMRRNLELTKGNIMSECLTSKLVILGGIPRVEAHEILRKLSRESFEKGLSLKEVFIKSDVGKTLPAEEIDECFDYLKYLGNYRELIERAVSYAKKALGM</sequence>
<comment type="similarity">
    <text evidence="3 14">Belongs to the lyase 1 family. Adenylosuccinate lyase subfamily.</text>
</comment>
<comment type="caution">
    <text evidence="16">The sequence shown here is derived from an EMBL/GenBank/DDBJ whole genome shotgun (WGS) entry which is preliminary data.</text>
</comment>
<dbReference type="PANTHER" id="PTHR43172">
    <property type="entry name" value="ADENYLOSUCCINATE LYASE"/>
    <property type="match status" value="1"/>
</dbReference>
<dbReference type="InterPro" id="IPR022761">
    <property type="entry name" value="Fumarate_lyase_N"/>
</dbReference>
<dbReference type="InterPro" id="IPR024083">
    <property type="entry name" value="Fumarase/histidase_N"/>
</dbReference>
<dbReference type="GO" id="GO:0005829">
    <property type="term" value="C:cytosol"/>
    <property type="evidence" value="ECO:0007669"/>
    <property type="project" value="TreeGrafter"/>
</dbReference>